<dbReference type="Proteomes" id="UP000572212">
    <property type="component" value="Unassembled WGS sequence"/>
</dbReference>
<evidence type="ECO:0000313" key="10">
    <source>
        <dbReference type="EMBL" id="MBB6512995.1"/>
    </source>
</evidence>
<dbReference type="InterPro" id="IPR004089">
    <property type="entry name" value="MCPsignal_dom"/>
</dbReference>
<evidence type="ECO:0000256" key="2">
    <source>
        <dbReference type="ARBA" id="ARBA00022475"/>
    </source>
</evidence>
<comment type="similarity">
    <text evidence="5">Belongs to the methyl-accepting chemotaxis (MCP) protein family.</text>
</comment>
<dbReference type="InterPro" id="IPR003660">
    <property type="entry name" value="HAMP_dom"/>
</dbReference>
<dbReference type="Gene3D" id="1.10.287.950">
    <property type="entry name" value="Methyl-accepting chemotaxis protein"/>
    <property type="match status" value="1"/>
</dbReference>
<dbReference type="GO" id="GO:0005886">
    <property type="term" value="C:plasma membrane"/>
    <property type="evidence" value="ECO:0007669"/>
    <property type="project" value="UniProtKB-SubCell"/>
</dbReference>
<dbReference type="SUPFAM" id="SSF58104">
    <property type="entry name" value="Methyl-accepting chemotaxis protein (MCP) signaling domain"/>
    <property type="match status" value="1"/>
</dbReference>
<evidence type="ECO:0000259" key="9">
    <source>
        <dbReference type="PROSITE" id="PS50885"/>
    </source>
</evidence>
<keyword evidence="7" id="KW-0812">Transmembrane</keyword>
<dbReference type="Pfam" id="PF00015">
    <property type="entry name" value="MCPsignal"/>
    <property type="match status" value="1"/>
</dbReference>
<dbReference type="EMBL" id="JACHON010000007">
    <property type="protein sequence ID" value="MBB6512995.1"/>
    <property type="molecule type" value="Genomic_DNA"/>
</dbReference>
<evidence type="ECO:0000256" key="7">
    <source>
        <dbReference type="SAM" id="Phobius"/>
    </source>
</evidence>
<feature type="domain" description="Methyl-accepting transducer" evidence="8">
    <location>
        <begin position="277"/>
        <end position="527"/>
    </location>
</feature>
<evidence type="ECO:0000256" key="3">
    <source>
        <dbReference type="ARBA" id="ARBA00023136"/>
    </source>
</evidence>
<comment type="caution">
    <text evidence="10">The sequence shown here is derived from an EMBL/GenBank/DDBJ whole genome shotgun (WGS) entry which is preliminary data.</text>
</comment>
<dbReference type="GO" id="GO:0007165">
    <property type="term" value="P:signal transduction"/>
    <property type="evidence" value="ECO:0007669"/>
    <property type="project" value="UniProtKB-KW"/>
</dbReference>
<evidence type="ECO:0000313" key="11">
    <source>
        <dbReference type="Proteomes" id="UP000572212"/>
    </source>
</evidence>
<dbReference type="Pfam" id="PF00672">
    <property type="entry name" value="HAMP"/>
    <property type="match status" value="1"/>
</dbReference>
<dbReference type="AlphaFoldDB" id="A0A841RP97"/>
<dbReference type="RefSeq" id="WP_246384301.1">
    <property type="nucleotide sequence ID" value="NZ_BAAACU010000053.1"/>
</dbReference>
<sequence length="565" mass="62589">MRHLIKFKSIRRKIGWGIGIIIALILISSVVNYSALRAINKSSDQLITNEIPLMGLEMQYVMHLIVLGGDFNNYMLSGDPKWKEEYMGELEIGEQVETQLLTLNSNEVYEELFRHKDELQDMQLQAIELYEKGEMEQAKRLTDESIRVSEELQEKGFQIAMDRGEQTAVVGDRLSYTNDFSRITMIIIAFITLVISVLITFFISNSITKPIQIVMNRLKLLAKGDFSHEPLQTSERDETSELVEATNLMSEQTQTLIQNVQQVSGSVSGHSENLNRSAQEVKVSSEQIVTTMDELANGAEVQANSASDLSHSMSTFANQMEQANQNGQQMEASIEKIIYMTAQGQDLMNASSNQMKHITEIVEDSVEKMKNLDQQSQEITELVKVVNSIAEQTNLLALNAAIEAARAGEEGKGFAVVADEVRKLAEQVSSSVNSITGIATNIQVDSSTVSEALQNGYQAVGEGTEKIDSTRTTFNEISDEITTMISNVQEVTSNLKEMADHTQGMNQSIEEVASVSEESAAGVEETAASVQQTSATFEEVANNSEQLSQLAEQLNELVHQFKLAK</sequence>
<dbReference type="CDD" id="cd11386">
    <property type="entry name" value="MCP_signal"/>
    <property type="match status" value="1"/>
</dbReference>
<dbReference type="Gene3D" id="6.10.340.10">
    <property type="match status" value="1"/>
</dbReference>
<protein>
    <submittedName>
        <fullName evidence="10">Methyl-accepting chemotaxis protein</fullName>
    </submittedName>
</protein>
<feature type="transmembrane region" description="Helical" evidence="7">
    <location>
        <begin position="183"/>
        <end position="203"/>
    </location>
</feature>
<dbReference type="SMART" id="SM00304">
    <property type="entry name" value="HAMP"/>
    <property type="match status" value="1"/>
</dbReference>
<keyword evidence="2" id="KW-1003">Cell membrane</keyword>
<dbReference type="PROSITE" id="PS50885">
    <property type="entry name" value="HAMP"/>
    <property type="match status" value="1"/>
</dbReference>
<dbReference type="PANTHER" id="PTHR32089">
    <property type="entry name" value="METHYL-ACCEPTING CHEMOTAXIS PROTEIN MCPB"/>
    <property type="match status" value="1"/>
</dbReference>
<keyword evidence="4 6" id="KW-0807">Transducer</keyword>
<dbReference type="PANTHER" id="PTHR32089:SF114">
    <property type="entry name" value="METHYL-ACCEPTING CHEMOTAXIS PROTEIN MCPB"/>
    <property type="match status" value="1"/>
</dbReference>
<dbReference type="SMART" id="SM00283">
    <property type="entry name" value="MA"/>
    <property type="match status" value="1"/>
</dbReference>
<keyword evidence="11" id="KW-1185">Reference proteome</keyword>
<dbReference type="PROSITE" id="PS50111">
    <property type="entry name" value="CHEMOTAXIS_TRANSDUC_2"/>
    <property type="match status" value="1"/>
</dbReference>
<evidence type="ECO:0000256" key="4">
    <source>
        <dbReference type="ARBA" id="ARBA00023224"/>
    </source>
</evidence>
<proteinExistence type="inferred from homology"/>
<evidence type="ECO:0000256" key="1">
    <source>
        <dbReference type="ARBA" id="ARBA00004236"/>
    </source>
</evidence>
<evidence type="ECO:0000256" key="6">
    <source>
        <dbReference type="PROSITE-ProRule" id="PRU00284"/>
    </source>
</evidence>
<keyword evidence="7" id="KW-1133">Transmembrane helix</keyword>
<comment type="subcellular location">
    <subcellularLocation>
        <location evidence="1">Cell membrane</location>
    </subcellularLocation>
</comment>
<name>A0A841RP97_9BACI</name>
<organism evidence="10 11">
    <name type="scientific">Gracilibacillus halotolerans</name>
    <dbReference type="NCBI Taxonomy" id="74386"/>
    <lineage>
        <taxon>Bacteria</taxon>
        <taxon>Bacillati</taxon>
        <taxon>Bacillota</taxon>
        <taxon>Bacilli</taxon>
        <taxon>Bacillales</taxon>
        <taxon>Bacillaceae</taxon>
        <taxon>Gracilibacillus</taxon>
    </lineage>
</organism>
<feature type="transmembrane region" description="Helical" evidence="7">
    <location>
        <begin position="14"/>
        <end position="36"/>
    </location>
</feature>
<feature type="domain" description="HAMP" evidence="9">
    <location>
        <begin position="205"/>
        <end position="258"/>
    </location>
</feature>
<keyword evidence="3 7" id="KW-0472">Membrane</keyword>
<evidence type="ECO:0000259" key="8">
    <source>
        <dbReference type="PROSITE" id="PS50111"/>
    </source>
</evidence>
<evidence type="ECO:0000256" key="5">
    <source>
        <dbReference type="ARBA" id="ARBA00029447"/>
    </source>
</evidence>
<gene>
    <name evidence="10" type="ORF">GGQ92_001785</name>
</gene>
<reference evidence="10 11" key="1">
    <citation type="submission" date="2020-08" db="EMBL/GenBank/DDBJ databases">
        <title>Genomic Encyclopedia of Type Strains, Phase IV (KMG-IV): sequencing the most valuable type-strain genomes for metagenomic binning, comparative biology and taxonomic classification.</title>
        <authorList>
            <person name="Goeker M."/>
        </authorList>
    </citation>
    <scope>NUCLEOTIDE SEQUENCE [LARGE SCALE GENOMIC DNA]</scope>
    <source>
        <strain evidence="10 11">DSM 11805</strain>
    </source>
</reference>
<accession>A0A841RP97</accession>